<evidence type="ECO:0000313" key="3">
    <source>
        <dbReference type="Proteomes" id="UP000824469"/>
    </source>
</evidence>
<feature type="non-terminal residue" evidence="2">
    <location>
        <position position="1"/>
    </location>
</feature>
<gene>
    <name evidence="2" type="ORF">KI387_043639</name>
</gene>
<keyword evidence="3" id="KW-1185">Reference proteome</keyword>
<sequence length="101" mass="11475">PLEAIDAFVTLAKDESLTDIHNSSTKEHVFEEKTMEHEPKEEEKSDLHMGEVKLAMEDQFPGENEDNELAGISKAAAHWRQSDDIHDRGKNHEEVSCMDNT</sequence>
<protein>
    <submittedName>
        <fullName evidence="2">Uncharacterized protein</fullName>
    </submittedName>
</protein>
<feature type="compositionally biased region" description="Basic and acidic residues" evidence="1">
    <location>
        <begin position="80"/>
        <end position="95"/>
    </location>
</feature>
<dbReference type="EMBL" id="JAHRHJ020003787">
    <property type="protein sequence ID" value="KAH9291172.1"/>
    <property type="molecule type" value="Genomic_DNA"/>
</dbReference>
<dbReference type="Proteomes" id="UP000824469">
    <property type="component" value="Unassembled WGS sequence"/>
</dbReference>
<evidence type="ECO:0000313" key="2">
    <source>
        <dbReference type="EMBL" id="KAH9291172.1"/>
    </source>
</evidence>
<proteinExistence type="predicted"/>
<dbReference type="AlphaFoldDB" id="A0AA38C6V0"/>
<organism evidence="2 3">
    <name type="scientific">Taxus chinensis</name>
    <name type="common">Chinese yew</name>
    <name type="synonym">Taxus wallichiana var. chinensis</name>
    <dbReference type="NCBI Taxonomy" id="29808"/>
    <lineage>
        <taxon>Eukaryota</taxon>
        <taxon>Viridiplantae</taxon>
        <taxon>Streptophyta</taxon>
        <taxon>Embryophyta</taxon>
        <taxon>Tracheophyta</taxon>
        <taxon>Spermatophyta</taxon>
        <taxon>Pinopsida</taxon>
        <taxon>Pinidae</taxon>
        <taxon>Conifers II</taxon>
        <taxon>Cupressales</taxon>
        <taxon>Taxaceae</taxon>
        <taxon>Taxus</taxon>
    </lineage>
</organism>
<feature type="non-terminal residue" evidence="2">
    <location>
        <position position="101"/>
    </location>
</feature>
<name>A0AA38C6V0_TAXCH</name>
<feature type="region of interest" description="Disordered" evidence="1">
    <location>
        <begin position="26"/>
        <end position="48"/>
    </location>
</feature>
<comment type="caution">
    <text evidence="2">The sequence shown here is derived from an EMBL/GenBank/DDBJ whole genome shotgun (WGS) entry which is preliminary data.</text>
</comment>
<feature type="region of interest" description="Disordered" evidence="1">
    <location>
        <begin position="76"/>
        <end position="101"/>
    </location>
</feature>
<accession>A0AA38C6V0</accession>
<evidence type="ECO:0000256" key="1">
    <source>
        <dbReference type="SAM" id="MobiDB-lite"/>
    </source>
</evidence>
<reference evidence="2 3" key="1">
    <citation type="journal article" date="2021" name="Nat. Plants">
        <title>The Taxus genome provides insights into paclitaxel biosynthesis.</title>
        <authorList>
            <person name="Xiong X."/>
            <person name="Gou J."/>
            <person name="Liao Q."/>
            <person name="Li Y."/>
            <person name="Zhou Q."/>
            <person name="Bi G."/>
            <person name="Li C."/>
            <person name="Du R."/>
            <person name="Wang X."/>
            <person name="Sun T."/>
            <person name="Guo L."/>
            <person name="Liang H."/>
            <person name="Lu P."/>
            <person name="Wu Y."/>
            <person name="Zhang Z."/>
            <person name="Ro D.K."/>
            <person name="Shang Y."/>
            <person name="Huang S."/>
            <person name="Yan J."/>
        </authorList>
    </citation>
    <scope>NUCLEOTIDE SEQUENCE [LARGE SCALE GENOMIC DNA]</scope>
    <source>
        <strain evidence="2">Ta-2019</strain>
    </source>
</reference>